<keyword evidence="4" id="KW-0813">Transport</keyword>
<dbReference type="Pfam" id="PF01554">
    <property type="entry name" value="MatE"/>
    <property type="match status" value="2"/>
</dbReference>
<dbReference type="InterPro" id="IPR051327">
    <property type="entry name" value="MATE_MepA_subfamily"/>
</dbReference>
<keyword evidence="8 11" id="KW-0472">Membrane</keyword>
<protein>
    <recommendedName>
        <fullName evidence="3">Multidrug export protein MepA</fullName>
    </recommendedName>
</protein>
<dbReference type="GO" id="GO:0015297">
    <property type="term" value="F:antiporter activity"/>
    <property type="evidence" value="ECO:0007669"/>
    <property type="project" value="InterPro"/>
</dbReference>
<comment type="similarity">
    <text evidence="2">Belongs to the multi antimicrobial extrusion (MATE) (TC 2.A.66.1) family. MepA subfamily.</text>
</comment>
<dbReference type="PANTHER" id="PTHR43823:SF3">
    <property type="entry name" value="MULTIDRUG EXPORT PROTEIN MEPA"/>
    <property type="match status" value="1"/>
</dbReference>
<evidence type="ECO:0000256" key="8">
    <source>
        <dbReference type="ARBA" id="ARBA00023136"/>
    </source>
</evidence>
<feature type="transmembrane region" description="Helical" evidence="11">
    <location>
        <begin position="197"/>
        <end position="218"/>
    </location>
</feature>
<evidence type="ECO:0000256" key="9">
    <source>
        <dbReference type="ARBA" id="ARBA00023251"/>
    </source>
</evidence>
<gene>
    <name evidence="12" type="ORF">CR205_18525</name>
</gene>
<feature type="transmembrane region" description="Helical" evidence="11">
    <location>
        <begin position="139"/>
        <end position="156"/>
    </location>
</feature>
<feature type="transmembrane region" description="Helical" evidence="11">
    <location>
        <begin position="168"/>
        <end position="191"/>
    </location>
</feature>
<dbReference type="EMBL" id="PDOF01000004">
    <property type="protein sequence ID" value="PYZ95527.1"/>
    <property type="molecule type" value="Genomic_DNA"/>
</dbReference>
<organism evidence="12 13">
    <name type="scientific">Alteribacter lacisalsi</name>
    <dbReference type="NCBI Taxonomy" id="2045244"/>
    <lineage>
        <taxon>Bacteria</taxon>
        <taxon>Bacillati</taxon>
        <taxon>Bacillota</taxon>
        <taxon>Bacilli</taxon>
        <taxon>Bacillales</taxon>
        <taxon>Bacillaceae</taxon>
        <taxon>Alteribacter</taxon>
    </lineage>
</organism>
<dbReference type="Proteomes" id="UP000248066">
    <property type="component" value="Unassembled WGS sequence"/>
</dbReference>
<dbReference type="RefSeq" id="WP_110521653.1">
    <property type="nucleotide sequence ID" value="NZ_PDOF01000004.1"/>
</dbReference>
<feature type="transmembrane region" description="Helical" evidence="11">
    <location>
        <begin position="96"/>
        <end position="119"/>
    </location>
</feature>
<evidence type="ECO:0000256" key="1">
    <source>
        <dbReference type="ARBA" id="ARBA00004651"/>
    </source>
</evidence>
<dbReference type="AlphaFoldDB" id="A0A2W0H2T2"/>
<feature type="transmembrane region" description="Helical" evidence="11">
    <location>
        <begin position="392"/>
        <end position="414"/>
    </location>
</feature>
<keyword evidence="9" id="KW-0046">Antibiotic resistance</keyword>
<feature type="region of interest" description="Disordered" evidence="10">
    <location>
        <begin position="450"/>
        <end position="477"/>
    </location>
</feature>
<dbReference type="GO" id="GO:0005886">
    <property type="term" value="C:plasma membrane"/>
    <property type="evidence" value="ECO:0007669"/>
    <property type="project" value="UniProtKB-SubCell"/>
</dbReference>
<evidence type="ECO:0000256" key="10">
    <source>
        <dbReference type="SAM" id="MobiDB-lite"/>
    </source>
</evidence>
<name>A0A2W0H2T2_9BACI</name>
<evidence type="ECO:0000256" key="7">
    <source>
        <dbReference type="ARBA" id="ARBA00022989"/>
    </source>
</evidence>
<dbReference type="InterPro" id="IPR045070">
    <property type="entry name" value="MATE_MepA-like"/>
</dbReference>
<dbReference type="GO" id="GO:0042910">
    <property type="term" value="F:xenobiotic transmembrane transporter activity"/>
    <property type="evidence" value="ECO:0007669"/>
    <property type="project" value="InterPro"/>
</dbReference>
<dbReference type="PIRSF" id="PIRSF006603">
    <property type="entry name" value="DinF"/>
    <property type="match status" value="1"/>
</dbReference>
<comment type="caution">
    <text evidence="12">The sequence shown here is derived from an EMBL/GenBank/DDBJ whole genome shotgun (WGS) entry which is preliminary data.</text>
</comment>
<dbReference type="CDD" id="cd13143">
    <property type="entry name" value="MATE_MepA_like"/>
    <property type="match status" value="1"/>
</dbReference>
<keyword evidence="7 11" id="KW-1133">Transmembrane helix</keyword>
<evidence type="ECO:0000313" key="12">
    <source>
        <dbReference type="EMBL" id="PYZ95527.1"/>
    </source>
</evidence>
<evidence type="ECO:0000313" key="13">
    <source>
        <dbReference type="Proteomes" id="UP000248066"/>
    </source>
</evidence>
<proteinExistence type="inferred from homology"/>
<feature type="transmembrane region" description="Helical" evidence="11">
    <location>
        <begin position="241"/>
        <end position="267"/>
    </location>
</feature>
<evidence type="ECO:0000256" key="2">
    <source>
        <dbReference type="ARBA" id="ARBA00008417"/>
    </source>
</evidence>
<dbReference type="InterPro" id="IPR002528">
    <property type="entry name" value="MATE_fam"/>
</dbReference>
<evidence type="ECO:0000256" key="3">
    <source>
        <dbReference type="ARBA" id="ARBA00022106"/>
    </source>
</evidence>
<keyword evidence="6 11" id="KW-0812">Transmembrane</keyword>
<dbReference type="PANTHER" id="PTHR43823">
    <property type="entry name" value="SPORULATION PROTEIN YKVU"/>
    <property type="match status" value="1"/>
</dbReference>
<feature type="transmembrane region" description="Helical" evidence="11">
    <location>
        <begin position="420"/>
        <end position="439"/>
    </location>
</feature>
<evidence type="ECO:0000256" key="11">
    <source>
        <dbReference type="SAM" id="Phobius"/>
    </source>
</evidence>
<feature type="compositionally biased region" description="Polar residues" evidence="10">
    <location>
        <begin position="461"/>
        <end position="477"/>
    </location>
</feature>
<comment type="subcellular location">
    <subcellularLocation>
        <location evidence="1">Cell membrane</location>
        <topology evidence="1">Multi-pass membrane protein</topology>
    </subcellularLocation>
</comment>
<feature type="transmembrane region" description="Helical" evidence="11">
    <location>
        <begin position="26"/>
        <end position="48"/>
    </location>
</feature>
<accession>A0A2W0H2T2</accession>
<feature type="transmembrane region" description="Helical" evidence="11">
    <location>
        <begin position="319"/>
        <end position="344"/>
    </location>
</feature>
<keyword evidence="5" id="KW-1003">Cell membrane</keyword>
<evidence type="ECO:0000256" key="6">
    <source>
        <dbReference type="ARBA" id="ARBA00022692"/>
    </source>
</evidence>
<sequence>MDQKEQSRRLGTEPIPKLLRDMSIPAMVGVFVMGLYNLVDTIFISWFVGVEGVAGVTIAFPVMLIIMAVAAAVGIGGASVISRRLGEGRGNEANQVFGNILTLIIIFSVIGFIGAFTILEPVLLLFGATPVTLGYATEYLFPIMLGTIFFSFAFATNSIIRSEGNARFAMMTMIIPSVINILLDPVFIIWLDMGVQGAAIATVIAQASVSIVTIQYFVKGKSSLTPALADFRLNFRVVKEVIVIGMPALVRQVAGSVMMIAINAMLIRFGGDFYVGVFGIVQRIAMFTLMPMLGVLQGMQPIVGYNYGAKQYDRLKETVWLGLKVVTVFSIGVFLLAMFVPHWFMRIFTTDPATIAVGVEGIRIIFAAAILIGVQVVSGGIYQALGMARPALILSMARQVLFLIPLVLILPHYFGVTGVWLAFPIADVLAFALSMFYLYRDRRIFLIRTKGDDLPPPPPRQSIQPSVRQKSAASQGV</sequence>
<dbReference type="InterPro" id="IPR048279">
    <property type="entry name" value="MdtK-like"/>
</dbReference>
<feature type="transmembrane region" description="Helical" evidence="11">
    <location>
        <begin position="54"/>
        <end position="75"/>
    </location>
</feature>
<dbReference type="OrthoDB" id="9811110at2"/>
<dbReference type="NCBIfam" id="TIGR00797">
    <property type="entry name" value="matE"/>
    <property type="match status" value="1"/>
</dbReference>
<dbReference type="GO" id="GO:0046677">
    <property type="term" value="P:response to antibiotic"/>
    <property type="evidence" value="ECO:0007669"/>
    <property type="project" value="UniProtKB-KW"/>
</dbReference>
<evidence type="ECO:0000256" key="4">
    <source>
        <dbReference type="ARBA" id="ARBA00022448"/>
    </source>
</evidence>
<feature type="transmembrane region" description="Helical" evidence="11">
    <location>
        <begin position="273"/>
        <end position="298"/>
    </location>
</feature>
<reference evidence="12 13" key="1">
    <citation type="submission" date="2017-10" db="EMBL/GenBank/DDBJ databases">
        <title>Bacillus sp. nov., a halophilic bacterium isolated from a Yangshapao Lake.</title>
        <authorList>
            <person name="Wang H."/>
        </authorList>
    </citation>
    <scope>NUCLEOTIDE SEQUENCE [LARGE SCALE GENOMIC DNA]</scope>
    <source>
        <strain evidence="12 13">YSP-3</strain>
    </source>
</reference>
<feature type="transmembrane region" description="Helical" evidence="11">
    <location>
        <begin position="364"/>
        <end position="385"/>
    </location>
</feature>
<evidence type="ECO:0000256" key="5">
    <source>
        <dbReference type="ARBA" id="ARBA00022475"/>
    </source>
</evidence>
<keyword evidence="13" id="KW-1185">Reference proteome</keyword>